<proteinExistence type="predicted"/>
<dbReference type="Proteomes" id="UP000647017">
    <property type="component" value="Unassembled WGS sequence"/>
</dbReference>
<comment type="caution">
    <text evidence="2">The sequence shown here is derived from an EMBL/GenBank/DDBJ whole genome shotgun (WGS) entry which is preliminary data.</text>
</comment>
<protein>
    <submittedName>
        <fullName evidence="2">Uncharacterized protein</fullName>
    </submittedName>
</protein>
<feature type="transmembrane region" description="Helical" evidence="1">
    <location>
        <begin position="71"/>
        <end position="95"/>
    </location>
</feature>
<dbReference type="EMBL" id="BOOZ01000026">
    <property type="protein sequence ID" value="GIJ11032.1"/>
    <property type="molecule type" value="Genomic_DNA"/>
</dbReference>
<accession>A0ABQ4HZH5</accession>
<name>A0ABQ4HZH5_9ACTN</name>
<reference evidence="2 3" key="1">
    <citation type="submission" date="2021-01" db="EMBL/GenBank/DDBJ databases">
        <title>Whole genome shotgun sequence of Verrucosispora andamanensis NBRC 109075.</title>
        <authorList>
            <person name="Komaki H."/>
            <person name="Tamura T."/>
        </authorList>
    </citation>
    <scope>NUCLEOTIDE SEQUENCE [LARGE SCALE GENOMIC DNA]</scope>
    <source>
        <strain evidence="2 3">NBRC 109075</strain>
    </source>
</reference>
<dbReference type="RefSeq" id="WP_204010381.1">
    <property type="nucleotide sequence ID" value="NZ_BOOZ01000026.1"/>
</dbReference>
<gene>
    <name evidence="2" type="ORF">Van01_42460</name>
</gene>
<evidence type="ECO:0000313" key="3">
    <source>
        <dbReference type="Proteomes" id="UP000647017"/>
    </source>
</evidence>
<feature type="transmembrane region" description="Helical" evidence="1">
    <location>
        <begin position="27"/>
        <end position="51"/>
    </location>
</feature>
<organism evidence="2 3">
    <name type="scientific">Micromonospora andamanensis</name>
    <dbReference type="NCBI Taxonomy" id="1287068"/>
    <lineage>
        <taxon>Bacteria</taxon>
        <taxon>Bacillati</taxon>
        <taxon>Actinomycetota</taxon>
        <taxon>Actinomycetes</taxon>
        <taxon>Micromonosporales</taxon>
        <taxon>Micromonosporaceae</taxon>
        <taxon>Micromonospora</taxon>
    </lineage>
</organism>
<keyword evidence="1" id="KW-1133">Transmembrane helix</keyword>
<keyword evidence="3" id="KW-1185">Reference proteome</keyword>
<keyword evidence="1" id="KW-0472">Membrane</keyword>
<evidence type="ECO:0000256" key="1">
    <source>
        <dbReference type="SAM" id="Phobius"/>
    </source>
</evidence>
<evidence type="ECO:0000313" key="2">
    <source>
        <dbReference type="EMBL" id="GIJ11032.1"/>
    </source>
</evidence>
<sequence length="109" mass="12014">MFGLIQRWGQQVPRWVPGLRNRQVPRLLAIIPAAAVALTLVTYSALSGAVFVGQLRTGELRWSDVREEWAVAGTLLVFLGWGVALGVATVGYALATGRGEWRVHRYGQR</sequence>
<keyword evidence="1" id="KW-0812">Transmembrane</keyword>